<proteinExistence type="predicted"/>
<evidence type="ECO:0000313" key="2">
    <source>
        <dbReference type="Proteomes" id="UP001162164"/>
    </source>
</evidence>
<dbReference type="Proteomes" id="UP001162164">
    <property type="component" value="Unassembled WGS sequence"/>
</dbReference>
<organism evidence="1 2">
    <name type="scientific">Molorchus minor</name>
    <dbReference type="NCBI Taxonomy" id="1323400"/>
    <lineage>
        <taxon>Eukaryota</taxon>
        <taxon>Metazoa</taxon>
        <taxon>Ecdysozoa</taxon>
        <taxon>Arthropoda</taxon>
        <taxon>Hexapoda</taxon>
        <taxon>Insecta</taxon>
        <taxon>Pterygota</taxon>
        <taxon>Neoptera</taxon>
        <taxon>Endopterygota</taxon>
        <taxon>Coleoptera</taxon>
        <taxon>Polyphaga</taxon>
        <taxon>Cucujiformia</taxon>
        <taxon>Chrysomeloidea</taxon>
        <taxon>Cerambycidae</taxon>
        <taxon>Lamiinae</taxon>
        <taxon>Monochamini</taxon>
        <taxon>Molorchus</taxon>
    </lineage>
</organism>
<accession>A0ABQ9IXL6</accession>
<gene>
    <name evidence="1" type="ORF">NQ317_000088</name>
</gene>
<name>A0ABQ9IXL6_9CUCU</name>
<sequence>MLPGPKSLPLHRTPERICDDGKLLAFKRESEQLKFNAIWEIKKMVTRILSCLQLISIGFHLRNISGAKDFENHPLKFIIVVCATAQTPY</sequence>
<protein>
    <submittedName>
        <fullName evidence="1">Uncharacterized protein</fullName>
    </submittedName>
</protein>
<evidence type="ECO:0000313" key="1">
    <source>
        <dbReference type="EMBL" id="KAJ8968357.1"/>
    </source>
</evidence>
<comment type="caution">
    <text evidence="1">The sequence shown here is derived from an EMBL/GenBank/DDBJ whole genome shotgun (WGS) entry which is preliminary data.</text>
</comment>
<reference evidence="1" key="1">
    <citation type="journal article" date="2023" name="Insect Mol. Biol.">
        <title>Genome sequencing provides insights into the evolution of gene families encoding plant cell wall-degrading enzymes in longhorned beetles.</title>
        <authorList>
            <person name="Shin N.R."/>
            <person name="Okamura Y."/>
            <person name="Kirsch R."/>
            <person name="Pauchet Y."/>
        </authorList>
    </citation>
    <scope>NUCLEOTIDE SEQUENCE</scope>
    <source>
        <strain evidence="1">MMC_N1</strain>
    </source>
</reference>
<dbReference type="EMBL" id="JAPWTJ010002017">
    <property type="protein sequence ID" value="KAJ8968357.1"/>
    <property type="molecule type" value="Genomic_DNA"/>
</dbReference>
<keyword evidence="2" id="KW-1185">Reference proteome</keyword>